<evidence type="ECO:0000313" key="3">
    <source>
        <dbReference type="Proteomes" id="UP001626550"/>
    </source>
</evidence>
<gene>
    <name evidence="2" type="ORF">Ciccas_007553</name>
</gene>
<name>A0ABD2Q3Z0_9PLAT</name>
<dbReference type="EMBL" id="JBJKFK010001176">
    <property type="protein sequence ID" value="KAL3313842.1"/>
    <property type="molecule type" value="Genomic_DNA"/>
</dbReference>
<comment type="caution">
    <text evidence="2">The sequence shown here is derived from an EMBL/GenBank/DDBJ whole genome shotgun (WGS) entry which is preliminary data.</text>
</comment>
<dbReference type="Proteomes" id="UP001626550">
    <property type="component" value="Unassembled WGS sequence"/>
</dbReference>
<feature type="region of interest" description="Disordered" evidence="1">
    <location>
        <begin position="81"/>
        <end position="125"/>
    </location>
</feature>
<proteinExistence type="predicted"/>
<dbReference type="AlphaFoldDB" id="A0ABD2Q3Z0"/>
<sequence length="219" mass="22886">MNGVSTMAKSFLDASSFPANEIGMKHQNSNAAPTWNSNLLALSQMQTPSPNVFSMLNAINCVTSNGQLETCDAPASTVCLSPSANGPQTTVSEVNSTESETSKISLSDERLSGHPPSNEQGEMVTPCSFRPYSPLRNSLLPPHGMIPTHGSTGLSNLMENSHPCLSGLGFPPSSVEAMMLPGLGPGIPVSAAQHFMKPGPGSNDEYVNDNDSLGDGELP</sequence>
<evidence type="ECO:0000313" key="2">
    <source>
        <dbReference type="EMBL" id="KAL3313842.1"/>
    </source>
</evidence>
<evidence type="ECO:0000256" key="1">
    <source>
        <dbReference type="SAM" id="MobiDB-lite"/>
    </source>
</evidence>
<organism evidence="2 3">
    <name type="scientific">Cichlidogyrus casuarinus</name>
    <dbReference type="NCBI Taxonomy" id="1844966"/>
    <lineage>
        <taxon>Eukaryota</taxon>
        <taxon>Metazoa</taxon>
        <taxon>Spiralia</taxon>
        <taxon>Lophotrochozoa</taxon>
        <taxon>Platyhelminthes</taxon>
        <taxon>Monogenea</taxon>
        <taxon>Monopisthocotylea</taxon>
        <taxon>Dactylogyridea</taxon>
        <taxon>Ancyrocephalidae</taxon>
        <taxon>Cichlidogyrus</taxon>
    </lineage>
</organism>
<reference evidence="2 3" key="1">
    <citation type="submission" date="2024-11" db="EMBL/GenBank/DDBJ databases">
        <title>Adaptive evolution of stress response genes in parasites aligns with host niche diversity.</title>
        <authorList>
            <person name="Hahn C."/>
            <person name="Resl P."/>
        </authorList>
    </citation>
    <scope>NUCLEOTIDE SEQUENCE [LARGE SCALE GENOMIC DNA]</scope>
    <source>
        <strain evidence="2">EGGRZ-B1_66</strain>
        <tissue evidence="2">Body</tissue>
    </source>
</reference>
<feature type="region of interest" description="Disordered" evidence="1">
    <location>
        <begin position="193"/>
        <end position="219"/>
    </location>
</feature>
<feature type="compositionally biased region" description="Low complexity" evidence="1">
    <location>
        <begin position="89"/>
        <end position="99"/>
    </location>
</feature>
<accession>A0ABD2Q3Z0</accession>
<keyword evidence="3" id="KW-1185">Reference proteome</keyword>
<feature type="compositionally biased region" description="Acidic residues" evidence="1">
    <location>
        <begin position="206"/>
        <end position="219"/>
    </location>
</feature>
<protein>
    <submittedName>
        <fullName evidence="2">Uncharacterized protein</fullName>
    </submittedName>
</protein>